<name>A0A3S2UL76_9SPHI</name>
<dbReference type="SUPFAM" id="SSF53474">
    <property type="entry name" value="alpha/beta-Hydrolases"/>
    <property type="match status" value="1"/>
</dbReference>
<dbReference type="RefSeq" id="WP_127704667.1">
    <property type="nucleotide sequence ID" value="NZ_SACK01000003.1"/>
</dbReference>
<proteinExistence type="predicted"/>
<dbReference type="Proteomes" id="UP000282759">
    <property type="component" value="Unassembled WGS sequence"/>
</dbReference>
<evidence type="ECO:0000313" key="3">
    <source>
        <dbReference type="Proteomes" id="UP000282759"/>
    </source>
</evidence>
<organism evidence="2 3">
    <name type="scientific">Mucilaginibacter limnophilus</name>
    <dbReference type="NCBI Taxonomy" id="1932778"/>
    <lineage>
        <taxon>Bacteria</taxon>
        <taxon>Pseudomonadati</taxon>
        <taxon>Bacteroidota</taxon>
        <taxon>Sphingobacteriia</taxon>
        <taxon>Sphingobacteriales</taxon>
        <taxon>Sphingobacteriaceae</taxon>
        <taxon>Mucilaginibacter</taxon>
    </lineage>
</organism>
<dbReference type="EMBL" id="SACK01000003">
    <property type="protein sequence ID" value="RVU00950.1"/>
    <property type="molecule type" value="Genomic_DNA"/>
</dbReference>
<keyword evidence="2" id="KW-0378">Hydrolase</keyword>
<dbReference type="AlphaFoldDB" id="A0A3S2UL76"/>
<gene>
    <name evidence="2" type="ORF">EOD41_09975</name>
</gene>
<dbReference type="InterPro" id="IPR029058">
    <property type="entry name" value="AB_hydrolase_fold"/>
</dbReference>
<reference evidence="2 3" key="1">
    <citation type="submission" date="2019-01" db="EMBL/GenBank/DDBJ databases">
        <authorList>
            <person name="Chen W.-M."/>
        </authorList>
    </citation>
    <scope>NUCLEOTIDE SEQUENCE [LARGE SCALE GENOMIC DNA]</scope>
    <source>
        <strain evidence="2 3">YBJ-36</strain>
    </source>
</reference>
<evidence type="ECO:0000259" key="1">
    <source>
        <dbReference type="Pfam" id="PF12697"/>
    </source>
</evidence>
<keyword evidence="3" id="KW-1185">Reference proteome</keyword>
<dbReference type="OrthoDB" id="659408at2"/>
<protein>
    <submittedName>
        <fullName evidence="2">Alpha/beta hydrolase</fullName>
    </submittedName>
</protein>
<dbReference type="InterPro" id="IPR000073">
    <property type="entry name" value="AB_hydrolase_1"/>
</dbReference>
<accession>A0A3S2UL76</accession>
<comment type="caution">
    <text evidence="2">The sequence shown here is derived from an EMBL/GenBank/DDBJ whole genome shotgun (WGS) entry which is preliminary data.</text>
</comment>
<dbReference type="GO" id="GO:0016787">
    <property type="term" value="F:hydrolase activity"/>
    <property type="evidence" value="ECO:0007669"/>
    <property type="project" value="UniProtKB-KW"/>
</dbReference>
<evidence type="ECO:0000313" key="2">
    <source>
        <dbReference type="EMBL" id="RVU00950.1"/>
    </source>
</evidence>
<feature type="domain" description="AB hydrolase-1" evidence="1">
    <location>
        <begin position="5"/>
        <end position="204"/>
    </location>
</feature>
<dbReference type="Pfam" id="PF12697">
    <property type="entry name" value="Abhydrolase_6"/>
    <property type="match status" value="1"/>
</dbReference>
<dbReference type="Gene3D" id="3.40.50.1820">
    <property type="entry name" value="alpha/beta hydrolase"/>
    <property type="match status" value="1"/>
</dbReference>
<sequence>MSRIFLIPGLGADCRIYKNINLDGHEVIMVNWINPEPEDTLNTYSQSIINQFNIAERDVVIGNSMGGIVAVEIAKQIDLKKAIIISSIKTDSEAPRYFYFFRKYPLYRYIPDNMLVNLKFLLKPLFGKISKKNAELFVDMLENTPPEFIKWAMKAILDWRNSEIPASVYHITGNKDAIFPDKYIKNAQIINNGSHLMIFTKAKEINQMLKQLLAE</sequence>